<dbReference type="PROSITE" id="PS00455">
    <property type="entry name" value="AMP_BINDING"/>
    <property type="match status" value="1"/>
</dbReference>
<evidence type="ECO:0000259" key="2">
    <source>
        <dbReference type="Pfam" id="PF00501"/>
    </source>
</evidence>
<keyword evidence="5" id="KW-1185">Reference proteome</keyword>
<dbReference type="PANTHER" id="PTHR43201">
    <property type="entry name" value="ACYL-COA SYNTHETASE"/>
    <property type="match status" value="1"/>
</dbReference>
<dbReference type="InterPro" id="IPR045851">
    <property type="entry name" value="AMP-bd_C_sf"/>
</dbReference>
<dbReference type="Proteomes" id="UP001612915">
    <property type="component" value="Unassembled WGS sequence"/>
</dbReference>
<dbReference type="EMBL" id="JBITLV010000001">
    <property type="protein sequence ID" value="MFI7585493.1"/>
    <property type="molecule type" value="Genomic_DNA"/>
</dbReference>
<organism evidence="4 5">
    <name type="scientific">Spongisporangium articulatum</name>
    <dbReference type="NCBI Taxonomy" id="3362603"/>
    <lineage>
        <taxon>Bacteria</taxon>
        <taxon>Bacillati</taxon>
        <taxon>Actinomycetota</taxon>
        <taxon>Actinomycetes</taxon>
        <taxon>Kineosporiales</taxon>
        <taxon>Kineosporiaceae</taxon>
        <taxon>Spongisporangium</taxon>
    </lineage>
</organism>
<protein>
    <submittedName>
        <fullName evidence="4">Class I adenylate-forming enzyme family protein</fullName>
    </submittedName>
</protein>
<proteinExistence type="inferred from homology"/>
<feature type="domain" description="AMP-binding enzyme C-terminal" evidence="3">
    <location>
        <begin position="394"/>
        <end position="466"/>
    </location>
</feature>
<evidence type="ECO:0000313" key="5">
    <source>
        <dbReference type="Proteomes" id="UP001612915"/>
    </source>
</evidence>
<dbReference type="RefSeq" id="WP_398273456.1">
    <property type="nucleotide sequence ID" value="NZ_JBITLV010000001.1"/>
</dbReference>
<evidence type="ECO:0000313" key="4">
    <source>
        <dbReference type="EMBL" id="MFI7585493.1"/>
    </source>
</evidence>
<reference evidence="4 5" key="1">
    <citation type="submission" date="2024-10" db="EMBL/GenBank/DDBJ databases">
        <title>The Natural Products Discovery Center: Release of the First 8490 Sequenced Strains for Exploring Actinobacteria Biosynthetic Diversity.</title>
        <authorList>
            <person name="Kalkreuter E."/>
            <person name="Kautsar S.A."/>
            <person name="Yang D."/>
            <person name="Bader C.D."/>
            <person name="Teijaro C.N."/>
            <person name="Fluegel L."/>
            <person name="Davis C.M."/>
            <person name="Simpson J.R."/>
            <person name="Lauterbach L."/>
            <person name="Steele A.D."/>
            <person name="Gui C."/>
            <person name="Meng S."/>
            <person name="Li G."/>
            <person name="Viehrig K."/>
            <person name="Ye F."/>
            <person name="Su P."/>
            <person name="Kiefer A.F."/>
            <person name="Nichols A."/>
            <person name="Cepeda A.J."/>
            <person name="Yan W."/>
            <person name="Fan B."/>
            <person name="Jiang Y."/>
            <person name="Adhikari A."/>
            <person name="Zheng C.-J."/>
            <person name="Schuster L."/>
            <person name="Cowan T.M."/>
            <person name="Smanski M.J."/>
            <person name="Chevrette M.G."/>
            <person name="De Carvalho L.P.S."/>
            <person name="Shen B."/>
        </authorList>
    </citation>
    <scope>NUCLEOTIDE SEQUENCE [LARGE SCALE GENOMIC DNA]</scope>
    <source>
        <strain evidence="4 5">NPDC049639</strain>
    </source>
</reference>
<sequence length="475" mass="49764">MSTPDTLPNAGARRWAEAPDVPVLHDGRWFTGAELEERSRVVAGRFAAAGLAPGDRLLLSGPTGIGFVTAHLAALRFGLVVVPVNPAYGAREVAHVVADCRPAAGVMASPEAAGWVRDAGGPRVVVTGLDVDLPDGPAPALDVAGADDLALIVYTSGTTGAPKGASLTHANLLAGARALTTAWHWTAQDRLVLALPLFHVHGLCVGLHGTLLSGGSAVLQPRFEASGVLDAVAAHAGSLFFGVPTMYARLAESPRLRELSALRLAVSGSAALSPALFDAVEKASGQRILERYGMSETLITVSNPYEGERKPGTVGLPLPGVDLRLDEDTDEILLRAPSVMRGYWQRPEATAESFSDGWFRTGDVGALDADGYVSIVGRRKELIISGGYNVYPREVEEVLRAHPGVRDAAVIGVPDATWGEAVTAFVEASGVAEAELLAHARAQLAPYKRPKTVVLVTALPRNALGKVVKAQLRAD</sequence>
<evidence type="ECO:0000259" key="3">
    <source>
        <dbReference type="Pfam" id="PF13193"/>
    </source>
</evidence>
<dbReference type="Gene3D" id="3.40.50.12780">
    <property type="entry name" value="N-terminal domain of ligase-like"/>
    <property type="match status" value="1"/>
</dbReference>
<dbReference type="InterPro" id="IPR025110">
    <property type="entry name" value="AMP-bd_C"/>
</dbReference>
<comment type="similarity">
    <text evidence="1">Belongs to the ATP-dependent AMP-binding enzyme family.</text>
</comment>
<feature type="domain" description="AMP-dependent synthetase/ligase" evidence="2">
    <location>
        <begin position="13"/>
        <end position="344"/>
    </location>
</feature>
<dbReference type="InterPro" id="IPR000873">
    <property type="entry name" value="AMP-dep_synth/lig_dom"/>
</dbReference>
<dbReference type="Pfam" id="PF13193">
    <property type="entry name" value="AMP-binding_C"/>
    <property type="match status" value="1"/>
</dbReference>
<dbReference type="Pfam" id="PF00501">
    <property type="entry name" value="AMP-binding"/>
    <property type="match status" value="1"/>
</dbReference>
<dbReference type="InterPro" id="IPR042099">
    <property type="entry name" value="ANL_N_sf"/>
</dbReference>
<accession>A0ABW8AGK3</accession>
<name>A0ABW8AGK3_9ACTN</name>
<dbReference type="PANTHER" id="PTHR43201:SF8">
    <property type="entry name" value="ACYL-COA SYNTHETASE FAMILY MEMBER 3"/>
    <property type="match status" value="1"/>
</dbReference>
<comment type="caution">
    <text evidence="4">The sequence shown here is derived from an EMBL/GenBank/DDBJ whole genome shotgun (WGS) entry which is preliminary data.</text>
</comment>
<dbReference type="Gene3D" id="3.30.300.30">
    <property type="match status" value="1"/>
</dbReference>
<dbReference type="InterPro" id="IPR020845">
    <property type="entry name" value="AMP-binding_CS"/>
</dbReference>
<dbReference type="SUPFAM" id="SSF56801">
    <property type="entry name" value="Acetyl-CoA synthetase-like"/>
    <property type="match status" value="1"/>
</dbReference>
<evidence type="ECO:0000256" key="1">
    <source>
        <dbReference type="ARBA" id="ARBA00006432"/>
    </source>
</evidence>
<gene>
    <name evidence="4" type="ORF">ACIB24_00285</name>
</gene>